<feature type="region of interest" description="Disordered" evidence="1">
    <location>
        <begin position="79"/>
        <end position="155"/>
    </location>
</feature>
<proteinExistence type="predicted"/>
<dbReference type="AlphaFoldDB" id="A0A9J6D9P9"/>
<dbReference type="Proteomes" id="UP000821866">
    <property type="component" value="Chromosome 8"/>
</dbReference>
<protein>
    <submittedName>
        <fullName evidence="2">Uncharacterized protein</fullName>
    </submittedName>
</protein>
<evidence type="ECO:0000313" key="2">
    <source>
        <dbReference type="EMBL" id="KAH8018759.1"/>
    </source>
</evidence>
<accession>A0A9J6D9P9</accession>
<reference evidence="2" key="2">
    <citation type="submission" date="2021-09" db="EMBL/GenBank/DDBJ databases">
        <authorList>
            <person name="Jia N."/>
            <person name="Wang J."/>
            <person name="Shi W."/>
            <person name="Du L."/>
            <person name="Sun Y."/>
            <person name="Zhan W."/>
            <person name="Jiang J."/>
            <person name="Wang Q."/>
            <person name="Zhang B."/>
            <person name="Ji P."/>
            <person name="Sakyi L.B."/>
            <person name="Cui X."/>
            <person name="Yuan T."/>
            <person name="Jiang B."/>
            <person name="Yang W."/>
            <person name="Lam T.T.-Y."/>
            <person name="Chang Q."/>
            <person name="Ding S."/>
            <person name="Wang X."/>
            <person name="Zhu J."/>
            <person name="Ruan X."/>
            <person name="Zhao L."/>
            <person name="Wei J."/>
            <person name="Que T."/>
            <person name="Du C."/>
            <person name="Cheng J."/>
            <person name="Dai P."/>
            <person name="Han X."/>
            <person name="Huang E."/>
            <person name="Gao Y."/>
            <person name="Liu J."/>
            <person name="Shao H."/>
            <person name="Ye R."/>
            <person name="Li L."/>
            <person name="Wei W."/>
            <person name="Wang X."/>
            <person name="Wang C."/>
            <person name="Huo Q."/>
            <person name="Li W."/>
            <person name="Guo W."/>
            <person name="Chen H."/>
            <person name="Chen S."/>
            <person name="Zhou L."/>
            <person name="Zhou L."/>
            <person name="Ni X."/>
            <person name="Tian J."/>
            <person name="Zhou Y."/>
            <person name="Sheng Y."/>
            <person name="Liu T."/>
            <person name="Pan Y."/>
            <person name="Xia L."/>
            <person name="Li J."/>
            <person name="Zhao F."/>
            <person name="Cao W."/>
        </authorList>
    </citation>
    <scope>NUCLEOTIDE SEQUENCE</scope>
    <source>
        <strain evidence="2">Rmic-2018</strain>
        <tissue evidence="2">Larvae</tissue>
    </source>
</reference>
<evidence type="ECO:0000256" key="1">
    <source>
        <dbReference type="SAM" id="MobiDB-lite"/>
    </source>
</evidence>
<sequence>MLSIRNRGIVFVISFRYPEPAVAVEPDLDATSRALLKYVVPFGFSGRQCCTAETNGKVQHLVNWFTWCSCSEEAKATEGKSTACAQVKPQRVAPRKRKPPRKRALPVPRLNHKEVSDPADVPHAASDVVEMLSESSEAVSQETSTDNMEGNSPGD</sequence>
<feature type="compositionally biased region" description="Basic residues" evidence="1">
    <location>
        <begin position="93"/>
        <end position="104"/>
    </location>
</feature>
<comment type="caution">
    <text evidence="2">The sequence shown here is derived from an EMBL/GenBank/DDBJ whole genome shotgun (WGS) entry which is preliminary data.</text>
</comment>
<reference evidence="2" key="1">
    <citation type="journal article" date="2020" name="Cell">
        <title>Large-Scale Comparative Analyses of Tick Genomes Elucidate Their Genetic Diversity and Vector Capacities.</title>
        <authorList>
            <consortium name="Tick Genome and Microbiome Consortium (TIGMIC)"/>
            <person name="Jia N."/>
            <person name="Wang J."/>
            <person name="Shi W."/>
            <person name="Du L."/>
            <person name="Sun Y."/>
            <person name="Zhan W."/>
            <person name="Jiang J.F."/>
            <person name="Wang Q."/>
            <person name="Zhang B."/>
            <person name="Ji P."/>
            <person name="Bell-Sakyi L."/>
            <person name="Cui X.M."/>
            <person name="Yuan T.T."/>
            <person name="Jiang B.G."/>
            <person name="Yang W.F."/>
            <person name="Lam T.T."/>
            <person name="Chang Q.C."/>
            <person name="Ding S.J."/>
            <person name="Wang X.J."/>
            <person name="Zhu J.G."/>
            <person name="Ruan X.D."/>
            <person name="Zhao L."/>
            <person name="Wei J.T."/>
            <person name="Ye R.Z."/>
            <person name="Que T.C."/>
            <person name="Du C.H."/>
            <person name="Zhou Y.H."/>
            <person name="Cheng J.X."/>
            <person name="Dai P.F."/>
            <person name="Guo W.B."/>
            <person name="Han X.H."/>
            <person name="Huang E.J."/>
            <person name="Li L.F."/>
            <person name="Wei W."/>
            <person name="Gao Y.C."/>
            <person name="Liu J.Z."/>
            <person name="Shao H.Z."/>
            <person name="Wang X."/>
            <person name="Wang C.C."/>
            <person name="Yang T.C."/>
            <person name="Huo Q.B."/>
            <person name="Li W."/>
            <person name="Chen H.Y."/>
            <person name="Chen S.E."/>
            <person name="Zhou L.G."/>
            <person name="Ni X.B."/>
            <person name="Tian J.H."/>
            <person name="Sheng Y."/>
            <person name="Liu T."/>
            <person name="Pan Y.S."/>
            <person name="Xia L.Y."/>
            <person name="Li J."/>
            <person name="Zhao F."/>
            <person name="Cao W.C."/>
        </authorList>
    </citation>
    <scope>NUCLEOTIDE SEQUENCE</scope>
    <source>
        <strain evidence="2">Rmic-2018</strain>
    </source>
</reference>
<name>A0A9J6D9P9_RHIMP</name>
<dbReference type="EMBL" id="JABSTU010000010">
    <property type="protein sequence ID" value="KAH8018759.1"/>
    <property type="molecule type" value="Genomic_DNA"/>
</dbReference>
<organism evidence="2 3">
    <name type="scientific">Rhipicephalus microplus</name>
    <name type="common">Cattle tick</name>
    <name type="synonym">Boophilus microplus</name>
    <dbReference type="NCBI Taxonomy" id="6941"/>
    <lineage>
        <taxon>Eukaryota</taxon>
        <taxon>Metazoa</taxon>
        <taxon>Ecdysozoa</taxon>
        <taxon>Arthropoda</taxon>
        <taxon>Chelicerata</taxon>
        <taxon>Arachnida</taxon>
        <taxon>Acari</taxon>
        <taxon>Parasitiformes</taxon>
        <taxon>Ixodida</taxon>
        <taxon>Ixodoidea</taxon>
        <taxon>Ixodidae</taxon>
        <taxon>Rhipicephalinae</taxon>
        <taxon>Rhipicephalus</taxon>
        <taxon>Boophilus</taxon>
    </lineage>
</organism>
<keyword evidence="3" id="KW-1185">Reference proteome</keyword>
<gene>
    <name evidence="2" type="ORF">HPB51_011510</name>
</gene>
<evidence type="ECO:0000313" key="3">
    <source>
        <dbReference type="Proteomes" id="UP000821866"/>
    </source>
</evidence>
<feature type="compositionally biased region" description="Polar residues" evidence="1">
    <location>
        <begin position="133"/>
        <end position="155"/>
    </location>
</feature>